<sequence>MYEYASGGGLLRQSPFCRRCTVQHEWKKYFSAAYRRQQIALGGGLILLISVCAILMEDPAPPPALPPVSHAETSVTEVRGLSAAARRSALRDPFTAAHETERAVNAAPRAVTSRERNVPPQTVPAAPPVQLQEVSAEAKTTLVLRGVVTGADGRRIAIVAAGKDSAALAAGDTWHGYTLDALTDRAATLRTAHGVVTLTRE</sequence>
<proteinExistence type="predicted"/>
<dbReference type="Proteomes" id="UP000005309">
    <property type="component" value="Unassembled WGS sequence"/>
</dbReference>
<name>C4V5Y5_9FIRM</name>
<comment type="caution">
    <text evidence="2">The sequence shown here is derived from an EMBL/GenBank/DDBJ whole genome shotgun (WGS) entry which is preliminary data.</text>
</comment>
<organism evidence="2 3">
    <name type="scientific">Selenomonas flueggei ATCC 43531</name>
    <dbReference type="NCBI Taxonomy" id="638302"/>
    <lineage>
        <taxon>Bacteria</taxon>
        <taxon>Bacillati</taxon>
        <taxon>Bacillota</taxon>
        <taxon>Negativicutes</taxon>
        <taxon>Selenomonadales</taxon>
        <taxon>Selenomonadaceae</taxon>
        <taxon>Selenomonas</taxon>
    </lineage>
</organism>
<feature type="region of interest" description="Disordered" evidence="1">
    <location>
        <begin position="102"/>
        <end position="122"/>
    </location>
</feature>
<accession>C4V5Y5</accession>
<dbReference type="EMBL" id="ACLA01000033">
    <property type="protein sequence ID" value="EEQ47583.1"/>
    <property type="molecule type" value="Genomic_DNA"/>
</dbReference>
<dbReference type="AlphaFoldDB" id="C4V5Y5"/>
<dbReference type="HOGENOM" id="CLU_120016_0_0_9"/>
<gene>
    <name evidence="2" type="ORF">HMPREF0908_1885</name>
</gene>
<evidence type="ECO:0000313" key="2">
    <source>
        <dbReference type="EMBL" id="EEQ47583.1"/>
    </source>
</evidence>
<evidence type="ECO:0000313" key="3">
    <source>
        <dbReference type="Proteomes" id="UP000005309"/>
    </source>
</evidence>
<reference evidence="2 3" key="1">
    <citation type="submission" date="2009-04" db="EMBL/GenBank/DDBJ databases">
        <authorList>
            <person name="Qin X."/>
            <person name="Bachman B."/>
            <person name="Battles P."/>
            <person name="Bell A."/>
            <person name="Bess C."/>
            <person name="Bickham C."/>
            <person name="Chaboub L."/>
            <person name="Chen D."/>
            <person name="Coyle M."/>
            <person name="Deiros D.R."/>
            <person name="Dinh H."/>
            <person name="Forbes L."/>
            <person name="Fowler G."/>
            <person name="Francisco L."/>
            <person name="Fu Q."/>
            <person name="Gubbala S."/>
            <person name="Hale W."/>
            <person name="Han Y."/>
            <person name="Hemphill L."/>
            <person name="Highlander S.K."/>
            <person name="Hirani K."/>
            <person name="Hogues M."/>
            <person name="Jackson L."/>
            <person name="Jakkamsetti A."/>
            <person name="Javaid M."/>
            <person name="Jiang H."/>
            <person name="Korchina V."/>
            <person name="Kovar C."/>
            <person name="Lara F."/>
            <person name="Lee S."/>
            <person name="Mata R."/>
            <person name="Mathew T."/>
            <person name="Moen C."/>
            <person name="Morales K."/>
            <person name="Munidasa M."/>
            <person name="Nazareth L."/>
            <person name="Ngo R."/>
            <person name="Nguyen L."/>
            <person name="Okwuonu G."/>
            <person name="Ongeri F."/>
            <person name="Patil S."/>
            <person name="Petrosino J."/>
            <person name="Pham C."/>
            <person name="Pham P."/>
            <person name="Pu L.-L."/>
            <person name="Puazo M."/>
            <person name="Raj R."/>
            <person name="Reid J."/>
            <person name="Rouhana J."/>
            <person name="Saada N."/>
            <person name="Shang Y."/>
            <person name="Simmons D."/>
            <person name="Thornton R."/>
            <person name="Warren J."/>
            <person name="Weissenberger G."/>
            <person name="Zhang J."/>
            <person name="Zhang L."/>
            <person name="Zhou C."/>
            <person name="Zhu D."/>
            <person name="Muzny D."/>
            <person name="Worley K."/>
            <person name="Gibbs R."/>
        </authorList>
    </citation>
    <scope>NUCLEOTIDE SEQUENCE [LARGE SCALE GENOMIC DNA]</scope>
    <source>
        <strain evidence="2 3">ATCC 43531</strain>
    </source>
</reference>
<dbReference type="STRING" id="638302.HMPREF0908_1885"/>
<keyword evidence="3" id="KW-1185">Reference proteome</keyword>
<protein>
    <submittedName>
        <fullName evidence="2">Uncharacterized protein</fullName>
    </submittedName>
</protein>
<evidence type="ECO:0000256" key="1">
    <source>
        <dbReference type="SAM" id="MobiDB-lite"/>
    </source>
</evidence>